<reference evidence="1 2" key="1">
    <citation type="submission" date="2024-05" db="EMBL/GenBank/DDBJ databases">
        <title>Genome Sequence and Characterization of the New Strain Purple Sulfur Bacterium of Genus Thioalkalicoccus.</title>
        <authorList>
            <person name="Bryantseva I.A."/>
            <person name="Kyndt J.A."/>
            <person name="Imhoff J.F."/>
        </authorList>
    </citation>
    <scope>NUCLEOTIDE SEQUENCE [LARGE SCALE GENOMIC DNA]</scope>
    <source>
        <strain evidence="1 2">Um2</strain>
    </source>
</reference>
<gene>
    <name evidence="1" type="ORF">ABC977_17995</name>
</gene>
<name>A0ABV4BIC7_9GAMM</name>
<dbReference type="RefSeq" id="WP_369668663.1">
    <property type="nucleotide sequence ID" value="NZ_JBDKXB010000069.1"/>
</dbReference>
<comment type="caution">
    <text evidence="1">The sequence shown here is derived from an EMBL/GenBank/DDBJ whole genome shotgun (WGS) entry which is preliminary data.</text>
</comment>
<protein>
    <submittedName>
        <fullName evidence="1">Uncharacterized protein</fullName>
    </submittedName>
</protein>
<accession>A0ABV4BIC7</accession>
<keyword evidence="2" id="KW-1185">Reference proteome</keyword>
<sequence length="58" mass="6714">MTCGDSLTMQGTEDVPNLGQKVALIRGMDGRRLGPNRWRDDFFIWHFHEDPDTRVPQV</sequence>
<organism evidence="1 2">
    <name type="scientific">Thioalkalicoccus limnaeus</name>
    <dbReference type="NCBI Taxonomy" id="120681"/>
    <lineage>
        <taxon>Bacteria</taxon>
        <taxon>Pseudomonadati</taxon>
        <taxon>Pseudomonadota</taxon>
        <taxon>Gammaproteobacteria</taxon>
        <taxon>Chromatiales</taxon>
        <taxon>Chromatiaceae</taxon>
        <taxon>Thioalkalicoccus</taxon>
    </lineage>
</organism>
<dbReference type="EMBL" id="JBDKXB010000069">
    <property type="protein sequence ID" value="MEY6434286.1"/>
    <property type="molecule type" value="Genomic_DNA"/>
</dbReference>
<proteinExistence type="predicted"/>
<evidence type="ECO:0000313" key="1">
    <source>
        <dbReference type="EMBL" id="MEY6434286.1"/>
    </source>
</evidence>
<evidence type="ECO:0000313" key="2">
    <source>
        <dbReference type="Proteomes" id="UP001564408"/>
    </source>
</evidence>
<dbReference type="Proteomes" id="UP001564408">
    <property type="component" value="Unassembled WGS sequence"/>
</dbReference>